<evidence type="ECO:0000256" key="5">
    <source>
        <dbReference type="ARBA" id="ARBA00022840"/>
    </source>
</evidence>
<gene>
    <name evidence="9" type="ORF">G6N73_29135</name>
</gene>
<evidence type="ECO:0000259" key="8">
    <source>
        <dbReference type="Pfam" id="PF17042"/>
    </source>
</evidence>
<dbReference type="InterPro" id="IPR037051">
    <property type="entry name" value="4-carb_acid_sugar_kinase_N_sf"/>
</dbReference>
<evidence type="ECO:0000256" key="1">
    <source>
        <dbReference type="ARBA" id="ARBA00005715"/>
    </source>
</evidence>
<evidence type="ECO:0000313" key="10">
    <source>
        <dbReference type="Proteomes" id="UP001642900"/>
    </source>
</evidence>
<feature type="domain" description="Four-carbon acid sugar kinase nucleotide binding" evidence="8">
    <location>
        <begin position="251"/>
        <end position="329"/>
    </location>
</feature>
<keyword evidence="3" id="KW-0547">Nucleotide-binding</keyword>
<name>A0A6G4WKF5_9HYPH</name>
<dbReference type="InterPro" id="IPR042213">
    <property type="entry name" value="NBD_C_sf"/>
</dbReference>
<keyword evidence="10" id="KW-1185">Reference proteome</keyword>
<keyword evidence="2" id="KW-0808">Transferase</keyword>
<dbReference type="GO" id="GO:0005524">
    <property type="term" value="F:ATP binding"/>
    <property type="evidence" value="ECO:0007669"/>
    <property type="project" value="UniProtKB-KW"/>
</dbReference>
<evidence type="ECO:0000259" key="7">
    <source>
        <dbReference type="Pfam" id="PF07005"/>
    </source>
</evidence>
<dbReference type="InterPro" id="IPR010737">
    <property type="entry name" value="4-carb_acid_sugar_kinase_N"/>
</dbReference>
<keyword evidence="4 9" id="KW-0418">Kinase</keyword>
<keyword evidence="5" id="KW-0067">ATP-binding</keyword>
<feature type="domain" description="Four-carbon acid sugar kinase N-terminal" evidence="7">
    <location>
        <begin position="4"/>
        <end position="120"/>
    </location>
</feature>
<accession>A0A6G4WKF5</accession>
<keyword evidence="6" id="KW-0119">Carbohydrate metabolism</keyword>
<sequence>MTRLAIIADDLTGALDSAAPFAMRGEGTMVAVTPNALKEVLATGASVVGVSTNSRELSPEAARARVCEAIAELPDGIAIFKKVDSRLKGNISAELDAIAYRHALVAPAIPSFGRIVRDGMVEGFGVSEPIDIAGRLGAHAARASIPDTLSQTELDETLALDRDLLVGARGLAEALAREIAPDGETPSMDLAGRRVMCVIGSTDPITIAQLVRLRETDLTVAYVPAPSGIAPPDLPPQARVTILQAVPGASPIDAFEVSQQLATSLSRFQPDSDTLLVISGGATAQVVLEQLGLVSLQIVGEALSGLPIARAGGFTLVTKSGGFGVPDTLVQLLSRDVSMTGKSVGS</sequence>
<protein>
    <submittedName>
        <fullName evidence="9">Four-carbon acid sugar kinase family protein</fullName>
    </submittedName>
</protein>
<evidence type="ECO:0000256" key="6">
    <source>
        <dbReference type="ARBA" id="ARBA00023277"/>
    </source>
</evidence>
<comment type="similarity">
    <text evidence="1">Belongs to the four-carbon acid sugar kinase family.</text>
</comment>
<evidence type="ECO:0000313" key="9">
    <source>
        <dbReference type="EMBL" id="NGO55104.1"/>
    </source>
</evidence>
<proteinExistence type="inferred from homology"/>
<reference evidence="9 10" key="1">
    <citation type="submission" date="2020-02" db="EMBL/GenBank/DDBJ databases">
        <title>Genome sequence of strain CCNWXJ40-4.</title>
        <authorList>
            <person name="Gao J."/>
            <person name="Sun J."/>
        </authorList>
    </citation>
    <scope>NUCLEOTIDE SEQUENCE [LARGE SCALE GENOMIC DNA]</scope>
    <source>
        <strain evidence="9 10">CCNWXJ 40-4</strain>
    </source>
</reference>
<dbReference type="Gene3D" id="3.40.50.10840">
    <property type="entry name" value="Putative sugar-binding, N-terminal domain"/>
    <property type="match status" value="1"/>
</dbReference>
<dbReference type="RefSeq" id="WP_165033463.1">
    <property type="nucleotide sequence ID" value="NZ_JAAKZF010000079.1"/>
</dbReference>
<dbReference type="GO" id="GO:0016301">
    <property type="term" value="F:kinase activity"/>
    <property type="evidence" value="ECO:0007669"/>
    <property type="project" value="UniProtKB-KW"/>
</dbReference>
<comment type="caution">
    <text evidence="9">The sequence shown here is derived from an EMBL/GenBank/DDBJ whole genome shotgun (WGS) entry which is preliminary data.</text>
</comment>
<dbReference type="Pfam" id="PF07005">
    <property type="entry name" value="SBD_N"/>
    <property type="match status" value="1"/>
</dbReference>
<dbReference type="InterPro" id="IPR031475">
    <property type="entry name" value="NBD_C"/>
</dbReference>
<evidence type="ECO:0000256" key="2">
    <source>
        <dbReference type="ARBA" id="ARBA00022679"/>
    </source>
</evidence>
<dbReference type="AlphaFoldDB" id="A0A6G4WKF5"/>
<dbReference type="Pfam" id="PF17042">
    <property type="entry name" value="NBD_C"/>
    <property type="match status" value="1"/>
</dbReference>
<evidence type="ECO:0000256" key="4">
    <source>
        <dbReference type="ARBA" id="ARBA00022777"/>
    </source>
</evidence>
<evidence type="ECO:0000256" key="3">
    <source>
        <dbReference type="ARBA" id="ARBA00022741"/>
    </source>
</evidence>
<dbReference type="Proteomes" id="UP001642900">
    <property type="component" value="Unassembled WGS sequence"/>
</dbReference>
<dbReference type="Gene3D" id="3.40.980.20">
    <property type="entry name" value="Four-carbon acid sugar kinase, nucleotide binding domain"/>
    <property type="match status" value="1"/>
</dbReference>
<dbReference type="SUPFAM" id="SSF142764">
    <property type="entry name" value="YgbK-like"/>
    <property type="match status" value="1"/>
</dbReference>
<organism evidence="9 10">
    <name type="scientific">Allomesorhizobium camelthorni</name>
    <dbReference type="NCBI Taxonomy" id="475069"/>
    <lineage>
        <taxon>Bacteria</taxon>
        <taxon>Pseudomonadati</taxon>
        <taxon>Pseudomonadota</taxon>
        <taxon>Alphaproteobacteria</taxon>
        <taxon>Hyphomicrobiales</taxon>
        <taxon>Phyllobacteriaceae</taxon>
        <taxon>Allomesorhizobium</taxon>
    </lineage>
</organism>
<dbReference type="EMBL" id="JAAKZF010000079">
    <property type="protein sequence ID" value="NGO55104.1"/>
    <property type="molecule type" value="Genomic_DNA"/>
</dbReference>